<organism evidence="1">
    <name type="scientific">Anguilla anguilla</name>
    <name type="common">European freshwater eel</name>
    <name type="synonym">Muraena anguilla</name>
    <dbReference type="NCBI Taxonomy" id="7936"/>
    <lineage>
        <taxon>Eukaryota</taxon>
        <taxon>Metazoa</taxon>
        <taxon>Chordata</taxon>
        <taxon>Craniata</taxon>
        <taxon>Vertebrata</taxon>
        <taxon>Euteleostomi</taxon>
        <taxon>Actinopterygii</taxon>
        <taxon>Neopterygii</taxon>
        <taxon>Teleostei</taxon>
        <taxon>Anguilliformes</taxon>
        <taxon>Anguillidae</taxon>
        <taxon>Anguilla</taxon>
    </lineage>
</organism>
<reference evidence="1" key="2">
    <citation type="journal article" date="2015" name="Fish Shellfish Immunol.">
        <title>Early steps in the European eel (Anguilla anguilla)-Vibrio vulnificus interaction in the gills: Role of the RtxA13 toxin.</title>
        <authorList>
            <person name="Callol A."/>
            <person name="Pajuelo D."/>
            <person name="Ebbesson L."/>
            <person name="Teles M."/>
            <person name="MacKenzie S."/>
            <person name="Amaro C."/>
        </authorList>
    </citation>
    <scope>NUCLEOTIDE SEQUENCE</scope>
</reference>
<accession>A0A0E9R9B2</accession>
<evidence type="ECO:0000313" key="1">
    <source>
        <dbReference type="EMBL" id="JAH25075.1"/>
    </source>
</evidence>
<reference evidence="1" key="1">
    <citation type="submission" date="2014-11" db="EMBL/GenBank/DDBJ databases">
        <authorList>
            <person name="Amaro Gonzalez C."/>
        </authorList>
    </citation>
    <scope>NUCLEOTIDE SEQUENCE</scope>
</reference>
<dbReference type="EMBL" id="GBXM01083502">
    <property type="protein sequence ID" value="JAH25075.1"/>
    <property type="molecule type" value="Transcribed_RNA"/>
</dbReference>
<sequence length="33" mass="3862">MHIHFVLGQISIFERLHILCQSLFSKCPTISVY</sequence>
<protein>
    <submittedName>
        <fullName evidence="1">Uncharacterized protein</fullName>
    </submittedName>
</protein>
<dbReference type="AlphaFoldDB" id="A0A0E9R9B2"/>
<name>A0A0E9R9B2_ANGAN</name>
<proteinExistence type="predicted"/>